<dbReference type="PANTHER" id="PTHR38436">
    <property type="entry name" value="POLYKETIDE CYCLASE SNOAL-LIKE DOMAIN"/>
    <property type="match status" value="1"/>
</dbReference>
<name>A0A6A6WZZ6_9PLEO</name>
<feature type="region of interest" description="Disordered" evidence="1">
    <location>
        <begin position="161"/>
        <end position="181"/>
    </location>
</feature>
<sequence>MTAHPTPPSPVALSPPAPPPIILTPDITLQSPLSRRGHGPGLVLVVDHYAALENSASSLDPPPLQKWAEEGFAVAQIRVPGRVGEGGEFPLERAIEGLKGLGGFDGEGVGLVSYLSRIPFYVEEAASLSPFIKALISYGGKKFTSISASTTLTTPTPQLLHIAGPETPRRESISREKSEKDSGAVTSFRYVSAKRDSGWVLPADEDYDGKAANLAHTRSLAFLKPLLHGPYFDLEAVWDEHCRFEFVERDVQRTMATMVERPYVNHIPTMTGGIGKDRLTAFYTSHFIFSNPPDTALDLVSRTIGIDRVID</sequence>
<evidence type="ECO:0000256" key="1">
    <source>
        <dbReference type="SAM" id="MobiDB-lite"/>
    </source>
</evidence>
<dbReference type="InterPro" id="IPR009959">
    <property type="entry name" value="Cyclase_SnoaL-like"/>
</dbReference>
<dbReference type="OrthoDB" id="5440at2759"/>
<dbReference type="EMBL" id="MU002151">
    <property type="protein sequence ID" value="KAF2789257.1"/>
    <property type="molecule type" value="Genomic_DNA"/>
</dbReference>
<organism evidence="2 3">
    <name type="scientific">Melanomma pulvis-pyrius CBS 109.77</name>
    <dbReference type="NCBI Taxonomy" id="1314802"/>
    <lineage>
        <taxon>Eukaryota</taxon>
        <taxon>Fungi</taxon>
        <taxon>Dikarya</taxon>
        <taxon>Ascomycota</taxon>
        <taxon>Pezizomycotina</taxon>
        <taxon>Dothideomycetes</taxon>
        <taxon>Pleosporomycetidae</taxon>
        <taxon>Pleosporales</taxon>
        <taxon>Melanommataceae</taxon>
        <taxon>Melanomma</taxon>
    </lineage>
</organism>
<reference evidence="2" key="1">
    <citation type="journal article" date="2020" name="Stud. Mycol.">
        <title>101 Dothideomycetes genomes: a test case for predicting lifestyles and emergence of pathogens.</title>
        <authorList>
            <person name="Haridas S."/>
            <person name="Albert R."/>
            <person name="Binder M."/>
            <person name="Bloem J."/>
            <person name="Labutti K."/>
            <person name="Salamov A."/>
            <person name="Andreopoulos B."/>
            <person name="Baker S."/>
            <person name="Barry K."/>
            <person name="Bills G."/>
            <person name="Bluhm B."/>
            <person name="Cannon C."/>
            <person name="Castanera R."/>
            <person name="Culley D."/>
            <person name="Daum C."/>
            <person name="Ezra D."/>
            <person name="Gonzalez J."/>
            <person name="Henrissat B."/>
            <person name="Kuo A."/>
            <person name="Liang C."/>
            <person name="Lipzen A."/>
            <person name="Lutzoni F."/>
            <person name="Magnuson J."/>
            <person name="Mondo S."/>
            <person name="Nolan M."/>
            <person name="Ohm R."/>
            <person name="Pangilinan J."/>
            <person name="Park H.-J."/>
            <person name="Ramirez L."/>
            <person name="Alfaro M."/>
            <person name="Sun H."/>
            <person name="Tritt A."/>
            <person name="Yoshinaga Y."/>
            <person name="Zwiers L.-H."/>
            <person name="Turgeon B."/>
            <person name="Goodwin S."/>
            <person name="Spatafora J."/>
            <person name="Crous P."/>
            <person name="Grigoriev I."/>
        </authorList>
    </citation>
    <scope>NUCLEOTIDE SEQUENCE</scope>
    <source>
        <strain evidence="2">CBS 109.77</strain>
    </source>
</reference>
<dbReference type="AlphaFoldDB" id="A0A6A6WZZ6"/>
<accession>A0A6A6WZZ6</accession>
<dbReference type="Proteomes" id="UP000799757">
    <property type="component" value="Unassembled WGS sequence"/>
</dbReference>
<evidence type="ECO:0000313" key="3">
    <source>
        <dbReference type="Proteomes" id="UP000799757"/>
    </source>
</evidence>
<keyword evidence="3" id="KW-1185">Reference proteome</keyword>
<protein>
    <submittedName>
        <fullName evidence="2">Uncharacterized protein</fullName>
    </submittedName>
</protein>
<evidence type="ECO:0000313" key="2">
    <source>
        <dbReference type="EMBL" id="KAF2789257.1"/>
    </source>
</evidence>
<feature type="non-terminal residue" evidence="2">
    <location>
        <position position="311"/>
    </location>
</feature>
<dbReference type="GO" id="GO:0030638">
    <property type="term" value="P:polyketide metabolic process"/>
    <property type="evidence" value="ECO:0007669"/>
    <property type="project" value="InterPro"/>
</dbReference>
<gene>
    <name evidence="2" type="ORF">K505DRAFT_253722</name>
</gene>
<feature type="compositionally biased region" description="Basic and acidic residues" evidence="1">
    <location>
        <begin position="167"/>
        <end position="181"/>
    </location>
</feature>
<proteinExistence type="predicted"/>
<dbReference type="PANTHER" id="PTHR38436:SF3">
    <property type="entry name" value="CARBOXYMETHYLENEBUTENOLIDASE-RELATED"/>
    <property type="match status" value="1"/>
</dbReference>